<protein>
    <submittedName>
        <fullName evidence="1">Uncharacterized protein</fullName>
    </submittedName>
</protein>
<name>A0ABV2KXX6_9BACI</name>
<sequence length="128" mass="14783">MADSTQDDNIVPFLGNVKVQIKFKSDGRGAWSTMAYPDRESQEIEIDVTLDDETLKHYNTQHKNVIGKAISITSRAYEGDNYYVDRQLGIILTIHRQADYFSIDDIKPFDFYNPDGFRVEQLLQDDDN</sequence>
<evidence type="ECO:0000313" key="2">
    <source>
        <dbReference type="Proteomes" id="UP001549167"/>
    </source>
</evidence>
<proteinExistence type="predicted"/>
<organism evidence="1 2">
    <name type="scientific">Alkalibacillus flavidus</name>
    <dbReference type="NCBI Taxonomy" id="546021"/>
    <lineage>
        <taxon>Bacteria</taxon>
        <taxon>Bacillati</taxon>
        <taxon>Bacillota</taxon>
        <taxon>Bacilli</taxon>
        <taxon>Bacillales</taxon>
        <taxon>Bacillaceae</taxon>
        <taxon>Alkalibacillus</taxon>
    </lineage>
</organism>
<dbReference type="EMBL" id="JBEPMX010000019">
    <property type="protein sequence ID" value="MET3684438.1"/>
    <property type="molecule type" value="Genomic_DNA"/>
</dbReference>
<accession>A0ABV2KXX6</accession>
<dbReference type="RefSeq" id="WP_354221791.1">
    <property type="nucleotide sequence ID" value="NZ_JBEPMX010000019.1"/>
</dbReference>
<keyword evidence="2" id="KW-1185">Reference proteome</keyword>
<reference evidence="1 2" key="1">
    <citation type="submission" date="2024-06" db="EMBL/GenBank/DDBJ databases">
        <title>Genomic Encyclopedia of Type Strains, Phase IV (KMG-IV): sequencing the most valuable type-strain genomes for metagenomic binning, comparative biology and taxonomic classification.</title>
        <authorList>
            <person name="Goeker M."/>
        </authorList>
    </citation>
    <scope>NUCLEOTIDE SEQUENCE [LARGE SCALE GENOMIC DNA]</scope>
    <source>
        <strain evidence="1 2">DSM 23520</strain>
    </source>
</reference>
<dbReference type="Proteomes" id="UP001549167">
    <property type="component" value="Unassembled WGS sequence"/>
</dbReference>
<comment type="caution">
    <text evidence="1">The sequence shown here is derived from an EMBL/GenBank/DDBJ whole genome shotgun (WGS) entry which is preliminary data.</text>
</comment>
<gene>
    <name evidence="1" type="ORF">ABID56_002575</name>
</gene>
<evidence type="ECO:0000313" key="1">
    <source>
        <dbReference type="EMBL" id="MET3684438.1"/>
    </source>
</evidence>